<organism evidence="1 2">
    <name type="scientific">Aldrovandia affinis</name>
    <dbReference type="NCBI Taxonomy" id="143900"/>
    <lineage>
        <taxon>Eukaryota</taxon>
        <taxon>Metazoa</taxon>
        <taxon>Chordata</taxon>
        <taxon>Craniata</taxon>
        <taxon>Vertebrata</taxon>
        <taxon>Euteleostomi</taxon>
        <taxon>Actinopterygii</taxon>
        <taxon>Neopterygii</taxon>
        <taxon>Teleostei</taxon>
        <taxon>Notacanthiformes</taxon>
        <taxon>Halosauridae</taxon>
        <taxon>Aldrovandia</taxon>
    </lineage>
</organism>
<accession>A0AAD7RT04</accession>
<sequence length="90" mass="10133">MERCSQGRLKPHLLSCHKVCCAQHPSLPRAPREQPPTEARCTILLALPPNPQPRDQTDPNRPINKLTAGIVRMQRDAMFGTPERLECAKI</sequence>
<gene>
    <name evidence="1" type="ORF">AAFF_G00112980</name>
</gene>
<name>A0AAD7RT04_9TELE</name>
<reference evidence="1" key="1">
    <citation type="journal article" date="2023" name="Science">
        <title>Genome structures resolve the early diversification of teleost fishes.</title>
        <authorList>
            <person name="Parey E."/>
            <person name="Louis A."/>
            <person name="Montfort J."/>
            <person name="Bouchez O."/>
            <person name="Roques C."/>
            <person name="Iampietro C."/>
            <person name="Lluch J."/>
            <person name="Castinel A."/>
            <person name="Donnadieu C."/>
            <person name="Desvignes T."/>
            <person name="Floi Bucao C."/>
            <person name="Jouanno E."/>
            <person name="Wen M."/>
            <person name="Mejri S."/>
            <person name="Dirks R."/>
            <person name="Jansen H."/>
            <person name="Henkel C."/>
            <person name="Chen W.J."/>
            <person name="Zahm M."/>
            <person name="Cabau C."/>
            <person name="Klopp C."/>
            <person name="Thompson A.W."/>
            <person name="Robinson-Rechavi M."/>
            <person name="Braasch I."/>
            <person name="Lecointre G."/>
            <person name="Bobe J."/>
            <person name="Postlethwait J.H."/>
            <person name="Berthelot C."/>
            <person name="Roest Crollius H."/>
            <person name="Guiguen Y."/>
        </authorList>
    </citation>
    <scope>NUCLEOTIDE SEQUENCE</scope>
    <source>
        <strain evidence="1">NC1722</strain>
    </source>
</reference>
<keyword evidence="2" id="KW-1185">Reference proteome</keyword>
<dbReference type="EMBL" id="JAINUG010000177">
    <property type="protein sequence ID" value="KAJ8389829.1"/>
    <property type="molecule type" value="Genomic_DNA"/>
</dbReference>
<evidence type="ECO:0000313" key="1">
    <source>
        <dbReference type="EMBL" id="KAJ8389829.1"/>
    </source>
</evidence>
<dbReference type="Proteomes" id="UP001221898">
    <property type="component" value="Unassembled WGS sequence"/>
</dbReference>
<protein>
    <submittedName>
        <fullName evidence="1">Uncharacterized protein</fullName>
    </submittedName>
</protein>
<comment type="caution">
    <text evidence="1">The sequence shown here is derived from an EMBL/GenBank/DDBJ whole genome shotgun (WGS) entry which is preliminary data.</text>
</comment>
<proteinExistence type="predicted"/>
<evidence type="ECO:0000313" key="2">
    <source>
        <dbReference type="Proteomes" id="UP001221898"/>
    </source>
</evidence>
<dbReference type="AlphaFoldDB" id="A0AAD7RT04"/>